<evidence type="ECO:0000256" key="14">
    <source>
        <dbReference type="SAM" id="Phobius"/>
    </source>
</evidence>
<dbReference type="Pfam" id="PF00520">
    <property type="entry name" value="Ion_trans"/>
    <property type="match status" value="1"/>
</dbReference>
<evidence type="ECO:0000256" key="1">
    <source>
        <dbReference type="ARBA" id="ARBA00004651"/>
    </source>
</evidence>
<name>A0ABM4CQG9_HYDVU</name>
<dbReference type="Proteomes" id="UP001652625">
    <property type="component" value="Chromosome 10"/>
</dbReference>
<evidence type="ECO:0000256" key="3">
    <source>
        <dbReference type="ARBA" id="ARBA00022475"/>
    </source>
</evidence>
<keyword evidence="8" id="KW-0106">Calcium</keyword>
<keyword evidence="10" id="KW-0406">Ion transport</keyword>
<evidence type="ECO:0000256" key="8">
    <source>
        <dbReference type="ARBA" id="ARBA00022837"/>
    </source>
</evidence>
<dbReference type="InterPro" id="IPR036770">
    <property type="entry name" value="Ankyrin_rpt-contain_sf"/>
</dbReference>
<keyword evidence="17 18" id="KW-0675">Receptor</keyword>
<dbReference type="RefSeq" id="XP_065664110.1">
    <property type="nucleotide sequence ID" value="XM_065808038.1"/>
</dbReference>
<dbReference type="InterPro" id="IPR024862">
    <property type="entry name" value="TRPV"/>
</dbReference>
<feature type="transmembrane region" description="Helical" evidence="14">
    <location>
        <begin position="366"/>
        <end position="389"/>
    </location>
</feature>
<feature type="repeat" description="ANK" evidence="13">
    <location>
        <begin position="155"/>
        <end position="187"/>
    </location>
</feature>
<organism evidence="16 17">
    <name type="scientific">Hydra vulgaris</name>
    <name type="common">Hydra</name>
    <name type="synonym">Hydra attenuata</name>
    <dbReference type="NCBI Taxonomy" id="6087"/>
    <lineage>
        <taxon>Eukaryota</taxon>
        <taxon>Metazoa</taxon>
        <taxon>Cnidaria</taxon>
        <taxon>Hydrozoa</taxon>
        <taxon>Hydroidolina</taxon>
        <taxon>Anthoathecata</taxon>
        <taxon>Aplanulata</taxon>
        <taxon>Hydridae</taxon>
        <taxon>Hydra</taxon>
    </lineage>
</organism>
<dbReference type="PANTHER" id="PTHR10582">
    <property type="entry name" value="TRANSIENT RECEPTOR POTENTIAL ION CHANNEL PROTEIN"/>
    <property type="match status" value="1"/>
</dbReference>
<accession>A0ABM4CQG9</accession>
<evidence type="ECO:0000259" key="15">
    <source>
        <dbReference type="Pfam" id="PF00520"/>
    </source>
</evidence>
<evidence type="ECO:0000256" key="4">
    <source>
        <dbReference type="ARBA" id="ARBA00022568"/>
    </source>
</evidence>
<keyword evidence="7" id="KW-0677">Repeat</keyword>
<feature type="transmembrane region" description="Helical" evidence="14">
    <location>
        <begin position="513"/>
        <end position="529"/>
    </location>
</feature>
<keyword evidence="2" id="KW-0813">Transport</keyword>
<keyword evidence="11 14" id="KW-0472">Membrane</keyword>
<evidence type="ECO:0000256" key="12">
    <source>
        <dbReference type="ARBA" id="ARBA00023303"/>
    </source>
</evidence>
<dbReference type="PROSITE" id="PS50297">
    <property type="entry name" value="ANK_REP_REGION"/>
    <property type="match status" value="3"/>
</dbReference>
<feature type="domain" description="Ion transport" evidence="15">
    <location>
        <begin position="466"/>
        <end position="660"/>
    </location>
</feature>
<dbReference type="RefSeq" id="XP_065664111.1">
    <property type="nucleotide sequence ID" value="XM_065808039.1"/>
</dbReference>
<evidence type="ECO:0000256" key="10">
    <source>
        <dbReference type="ARBA" id="ARBA00023065"/>
    </source>
</evidence>
<feature type="transmembrane region" description="Helical" evidence="14">
    <location>
        <begin position="624"/>
        <end position="648"/>
    </location>
</feature>
<dbReference type="SUPFAM" id="SSF48403">
    <property type="entry name" value="Ankyrin repeat"/>
    <property type="match status" value="1"/>
</dbReference>
<keyword evidence="9 14" id="KW-1133">Transmembrane helix</keyword>
<gene>
    <name evidence="17 18" type="primary">LOC100200451</name>
</gene>
<sequence>MSVSLSNIATASVNTSKARNWDHLSDARRKPPKSACVYRVGPAPREEVLKDGEGNADIGTLDEDMDNQNLLESGLNKVAAASKALIIYFSKMAKKGSKDTVDFRFLESLILGGANVNVADKHGQTVMHEVARNWNVDVAKFFIDFGANVNQTDKWGRSPLHLASAVDHFEMVKYLINNSADIHKKTHGEQQTAIHYAAKYNAVGSLKILIENRANLCDKDYKNRTPLYIAAETAQEDSTRYLVDLGAPVGVFDDTGMSAICVIVEKMPHVALDALNQFVINDSAYRKNHFYLNYLESNPTTWLLANEQVDQYGIPIVSGDKNGKKKRKNCPINALKMAVELKEFDVIMHPVMQEMIKQKWNQFGKFGALLTAFIHITYIMIWTWLGIFLPRGKEGYYKNGVYWKIPIELIAVLMTFFFIIKQIMESKTSLKTNEQFRRWKIQQLTRDLEFCHPRWPQEKVFIESEMKAVRSKKKNFLSDPWNVFDLLTYISVLIVILTRILYVVKNNELTAKIHLRAYAFALIAMWLHFMKSCRPFTTLGPFITMLGHVLADTVTFAFLFFEFFIPYSIGFWILFGGYVNAKKMNDANANSIDWELFNNMIFSVWQVTLNTGDFFEGLVAVDRLMAQIFVGTFFMLSTVLCLNLYIALLSETFNRVYQNAKANASLLQANTVLQIEAFLSKKRAKKANDYIHEECAPLVISEPEDKAGITESEYWQKVVRSVCLRLDFLNDFLKEYFNINNKISIVSRSQADLDKDYLKELEYYKLFEALKQRDKELFEIKCIVYELKCSVFSIIGEPLPDPPKYIPLPNVNIRPPVRKILPIPSAQSKLDSRIKNNAVYRSIMDKKCSNGLEELDYDEEALSRSWENVIVNEKSSD</sequence>
<feature type="repeat" description="ANK" evidence="13">
    <location>
        <begin position="122"/>
        <end position="154"/>
    </location>
</feature>
<feature type="transmembrane region" description="Helical" evidence="14">
    <location>
        <begin position="401"/>
        <end position="420"/>
    </location>
</feature>
<dbReference type="InterPro" id="IPR002110">
    <property type="entry name" value="Ankyrin_rpt"/>
</dbReference>
<dbReference type="InterPro" id="IPR005821">
    <property type="entry name" value="Ion_trans_dom"/>
</dbReference>
<evidence type="ECO:0000256" key="9">
    <source>
        <dbReference type="ARBA" id="ARBA00022989"/>
    </source>
</evidence>
<keyword evidence="4" id="KW-0109">Calcium transport</keyword>
<feature type="repeat" description="ANK" evidence="13">
    <location>
        <begin position="189"/>
        <end position="221"/>
    </location>
</feature>
<evidence type="ECO:0000256" key="5">
    <source>
        <dbReference type="ARBA" id="ARBA00022673"/>
    </source>
</evidence>
<dbReference type="Pfam" id="PF12796">
    <property type="entry name" value="Ank_2"/>
    <property type="match status" value="2"/>
</dbReference>
<proteinExistence type="predicted"/>
<feature type="transmembrane region" description="Helical" evidence="14">
    <location>
        <begin position="549"/>
        <end position="575"/>
    </location>
</feature>
<dbReference type="PANTHER" id="PTHR10582:SF33">
    <property type="entry name" value="TRANSIENT RECEPTOR POTENTIAL CHANNEL PYREXIA"/>
    <property type="match status" value="1"/>
</dbReference>
<protein>
    <submittedName>
        <fullName evidence="17 18">Transient receptor potential cation channel subfamily A member 1</fullName>
    </submittedName>
</protein>
<dbReference type="GeneID" id="100200451"/>
<evidence type="ECO:0000256" key="11">
    <source>
        <dbReference type="ARBA" id="ARBA00023136"/>
    </source>
</evidence>
<dbReference type="SMART" id="SM00248">
    <property type="entry name" value="ANK"/>
    <property type="match status" value="4"/>
</dbReference>
<evidence type="ECO:0000256" key="6">
    <source>
        <dbReference type="ARBA" id="ARBA00022692"/>
    </source>
</evidence>
<evidence type="ECO:0000313" key="18">
    <source>
        <dbReference type="RefSeq" id="XP_065664111.1"/>
    </source>
</evidence>
<evidence type="ECO:0000256" key="2">
    <source>
        <dbReference type="ARBA" id="ARBA00022448"/>
    </source>
</evidence>
<evidence type="ECO:0000313" key="16">
    <source>
        <dbReference type="Proteomes" id="UP001652625"/>
    </source>
</evidence>
<reference evidence="17 18" key="1">
    <citation type="submission" date="2025-05" db="UniProtKB">
        <authorList>
            <consortium name="RefSeq"/>
        </authorList>
    </citation>
    <scope>IDENTIFICATION</scope>
</reference>
<keyword evidence="6 14" id="KW-0812">Transmembrane</keyword>
<keyword evidence="16" id="KW-1185">Reference proteome</keyword>
<dbReference type="PROSITE" id="PS50088">
    <property type="entry name" value="ANK_REPEAT"/>
    <property type="match status" value="4"/>
</dbReference>
<comment type="subcellular location">
    <subcellularLocation>
        <location evidence="1">Cell membrane</location>
        <topology evidence="1">Multi-pass membrane protein</topology>
    </subcellularLocation>
</comment>
<keyword evidence="12" id="KW-0407">Ion channel</keyword>
<evidence type="ECO:0000256" key="7">
    <source>
        <dbReference type="ARBA" id="ARBA00022737"/>
    </source>
</evidence>
<feature type="transmembrane region" description="Helical" evidence="14">
    <location>
        <begin position="481"/>
        <end position="501"/>
    </location>
</feature>
<evidence type="ECO:0000256" key="13">
    <source>
        <dbReference type="PROSITE-ProRule" id="PRU00023"/>
    </source>
</evidence>
<feature type="repeat" description="ANK" evidence="13">
    <location>
        <begin position="222"/>
        <end position="254"/>
    </location>
</feature>
<keyword evidence="3" id="KW-1003">Cell membrane</keyword>
<dbReference type="Gene3D" id="1.25.40.20">
    <property type="entry name" value="Ankyrin repeat-containing domain"/>
    <property type="match status" value="1"/>
</dbReference>
<keyword evidence="13" id="KW-0040">ANK repeat</keyword>
<evidence type="ECO:0000313" key="17">
    <source>
        <dbReference type="RefSeq" id="XP_065664110.1"/>
    </source>
</evidence>
<keyword evidence="5" id="KW-0107">Calcium channel</keyword>